<keyword evidence="7" id="KW-0819">tRNA processing</keyword>
<evidence type="ECO:0000313" key="11">
    <source>
        <dbReference type="Proteomes" id="UP001217089"/>
    </source>
</evidence>
<evidence type="ECO:0000256" key="8">
    <source>
        <dbReference type="ARBA" id="ARBA00023242"/>
    </source>
</evidence>
<evidence type="ECO:0000256" key="6">
    <source>
        <dbReference type="ARBA" id="ARBA00022490"/>
    </source>
</evidence>
<dbReference type="InterPro" id="IPR008728">
    <property type="entry name" value="Elongator_complex_protein_4"/>
</dbReference>
<comment type="subcellular location">
    <subcellularLocation>
        <location evidence="2">Cytoplasm</location>
    </subcellularLocation>
    <subcellularLocation>
        <location evidence="1">Nucleus</location>
    </subcellularLocation>
</comment>
<gene>
    <name evidence="10" type="ORF">KUTeg_023624</name>
</gene>
<evidence type="ECO:0000313" key="10">
    <source>
        <dbReference type="EMBL" id="KAJ8299564.1"/>
    </source>
</evidence>
<evidence type="ECO:0000256" key="1">
    <source>
        <dbReference type="ARBA" id="ARBA00004123"/>
    </source>
</evidence>
<evidence type="ECO:0000256" key="5">
    <source>
        <dbReference type="ARBA" id="ARBA00020265"/>
    </source>
</evidence>
<evidence type="ECO:0000256" key="4">
    <source>
        <dbReference type="ARBA" id="ARBA00007573"/>
    </source>
</evidence>
<comment type="similarity">
    <text evidence="4">Belongs to the ELP4 family.</text>
</comment>
<dbReference type="InterPro" id="IPR027417">
    <property type="entry name" value="P-loop_NTPase"/>
</dbReference>
<feature type="region of interest" description="Disordered" evidence="9">
    <location>
        <begin position="318"/>
        <end position="351"/>
    </location>
</feature>
<dbReference type="Gene3D" id="3.40.50.300">
    <property type="entry name" value="P-loop containing nucleotide triphosphate hydrolases"/>
    <property type="match status" value="1"/>
</dbReference>
<accession>A0ABQ9E5J6</accession>
<evidence type="ECO:0000256" key="7">
    <source>
        <dbReference type="ARBA" id="ARBA00022694"/>
    </source>
</evidence>
<sequence>MAATSFQKKSRVKSLQIPGAKPSLYNNQLLISTGIPSLDNVVGGGVAAGTIFMIEEDTYGNYSRMLLNSVDNDPKVLLKEVPAPVLDDPGITTEIGQSGDDDKMKIAWRYQHLPRFQSNPSNVKFGHYYDLTKVIDPELIEKSDCTTVMNPKYSKLLQLIKDKIDNGGFGTDKPQDKRNILRIAIHSLGSPLWGENGGYTSNHDEFDYSLPRFLLTLKSILRSAFAVCMITLPKHLFQNIAYIKRIEKLCDTVVELESFAGSDRETNPIFKEYHGLFHIVQLPCLNSLHCHMPDTLDLAFKLRRKKFTIEQLHLPPELSENASRPQEDPVQKINPAGTTCGASGSKNKLDF</sequence>
<dbReference type="PANTHER" id="PTHR12896:SF1">
    <property type="entry name" value="ELONGATOR COMPLEX PROTEIN 4"/>
    <property type="match status" value="1"/>
</dbReference>
<proteinExistence type="inferred from homology"/>
<evidence type="ECO:0000256" key="2">
    <source>
        <dbReference type="ARBA" id="ARBA00004496"/>
    </source>
</evidence>
<comment type="caution">
    <text evidence="10">The sequence shown here is derived from an EMBL/GenBank/DDBJ whole genome shotgun (WGS) entry which is preliminary data.</text>
</comment>
<dbReference type="Pfam" id="PF05625">
    <property type="entry name" value="PAXNEB"/>
    <property type="match status" value="1"/>
</dbReference>
<reference evidence="10 11" key="1">
    <citation type="submission" date="2022-12" db="EMBL/GenBank/DDBJ databases">
        <title>Chromosome-level genome of Tegillarca granosa.</title>
        <authorList>
            <person name="Kim J."/>
        </authorList>
    </citation>
    <scope>NUCLEOTIDE SEQUENCE [LARGE SCALE GENOMIC DNA]</scope>
    <source>
        <strain evidence="10">Teg-2019</strain>
        <tissue evidence="10">Adductor muscle</tissue>
    </source>
</reference>
<dbReference type="Proteomes" id="UP001217089">
    <property type="component" value="Unassembled WGS sequence"/>
</dbReference>
<comment type="pathway">
    <text evidence="3">tRNA modification; 5-methoxycarbonylmethyl-2-thiouridine-tRNA biosynthesis.</text>
</comment>
<evidence type="ECO:0000256" key="9">
    <source>
        <dbReference type="SAM" id="MobiDB-lite"/>
    </source>
</evidence>
<feature type="compositionally biased region" description="Polar residues" evidence="9">
    <location>
        <begin position="336"/>
        <end position="351"/>
    </location>
</feature>
<protein>
    <recommendedName>
        <fullName evidence="5">Elongator complex protein 4</fullName>
    </recommendedName>
</protein>
<dbReference type="PANTHER" id="PTHR12896">
    <property type="entry name" value="PAX6 NEIGHBOR PROTEIN PAXNEB"/>
    <property type="match status" value="1"/>
</dbReference>
<evidence type="ECO:0000256" key="3">
    <source>
        <dbReference type="ARBA" id="ARBA00005043"/>
    </source>
</evidence>
<keyword evidence="11" id="KW-1185">Reference proteome</keyword>
<organism evidence="10 11">
    <name type="scientific">Tegillarca granosa</name>
    <name type="common">Malaysian cockle</name>
    <name type="synonym">Anadara granosa</name>
    <dbReference type="NCBI Taxonomy" id="220873"/>
    <lineage>
        <taxon>Eukaryota</taxon>
        <taxon>Metazoa</taxon>
        <taxon>Spiralia</taxon>
        <taxon>Lophotrochozoa</taxon>
        <taxon>Mollusca</taxon>
        <taxon>Bivalvia</taxon>
        <taxon>Autobranchia</taxon>
        <taxon>Pteriomorphia</taxon>
        <taxon>Arcoida</taxon>
        <taxon>Arcoidea</taxon>
        <taxon>Arcidae</taxon>
        <taxon>Tegillarca</taxon>
    </lineage>
</organism>
<keyword evidence="6" id="KW-0963">Cytoplasm</keyword>
<dbReference type="EMBL" id="JARBDR010000921">
    <property type="protein sequence ID" value="KAJ8299564.1"/>
    <property type="molecule type" value="Genomic_DNA"/>
</dbReference>
<keyword evidence="8" id="KW-0539">Nucleus</keyword>
<name>A0ABQ9E5J6_TEGGR</name>
<dbReference type="CDD" id="cd19494">
    <property type="entry name" value="Elp4"/>
    <property type="match status" value="1"/>
</dbReference>